<dbReference type="InterPro" id="IPR050185">
    <property type="entry name" value="Ub_carboxyl-term_hydrolase"/>
</dbReference>
<dbReference type="Gene3D" id="3.90.70.10">
    <property type="entry name" value="Cysteine proteinases"/>
    <property type="match status" value="1"/>
</dbReference>
<evidence type="ECO:0000256" key="1">
    <source>
        <dbReference type="ARBA" id="ARBA00000707"/>
    </source>
</evidence>
<dbReference type="EC" id="3.4.19.12" evidence="2"/>
<reference evidence="6" key="1">
    <citation type="submission" date="2022-11" db="UniProtKB">
        <authorList>
            <consortium name="WormBaseParasite"/>
        </authorList>
    </citation>
    <scope>IDENTIFICATION</scope>
</reference>
<dbReference type="InterPro" id="IPR018200">
    <property type="entry name" value="USP_CS"/>
</dbReference>
<dbReference type="InterPro" id="IPR038765">
    <property type="entry name" value="Papain-like_cys_pep_sf"/>
</dbReference>
<dbReference type="SUPFAM" id="SSF54001">
    <property type="entry name" value="Cysteine proteinases"/>
    <property type="match status" value="1"/>
</dbReference>
<dbReference type="InterPro" id="IPR028889">
    <property type="entry name" value="USP"/>
</dbReference>
<accession>A0A915MBY7</accession>
<evidence type="ECO:0000256" key="3">
    <source>
        <dbReference type="SAM" id="MobiDB-lite"/>
    </source>
</evidence>
<keyword evidence="5" id="KW-1185">Reference proteome</keyword>
<dbReference type="WBParaSite" id="scaffold34370_cov185.g21336">
    <property type="protein sequence ID" value="scaffold34370_cov185.g21336"/>
    <property type="gene ID" value="scaffold34370_cov185.g21336"/>
</dbReference>
<dbReference type="PROSITE" id="PS50235">
    <property type="entry name" value="USP_3"/>
    <property type="match status" value="1"/>
</dbReference>
<dbReference type="InterPro" id="IPR027417">
    <property type="entry name" value="P-loop_NTPase"/>
</dbReference>
<evidence type="ECO:0000313" key="6">
    <source>
        <dbReference type="WBParaSite" id="scaffold34370_cov185.g21336"/>
    </source>
</evidence>
<dbReference type="PANTHER" id="PTHR21646">
    <property type="entry name" value="UBIQUITIN CARBOXYL-TERMINAL HYDROLASE"/>
    <property type="match status" value="1"/>
</dbReference>
<dbReference type="GO" id="GO:0016579">
    <property type="term" value="P:protein deubiquitination"/>
    <property type="evidence" value="ECO:0007669"/>
    <property type="project" value="InterPro"/>
</dbReference>
<dbReference type="GO" id="GO:0004843">
    <property type="term" value="F:cysteine-type deubiquitinase activity"/>
    <property type="evidence" value="ECO:0007669"/>
    <property type="project" value="UniProtKB-EC"/>
</dbReference>
<dbReference type="AlphaFoldDB" id="A0A915MBY7"/>
<dbReference type="PROSITE" id="PS00972">
    <property type="entry name" value="USP_1"/>
    <property type="match status" value="1"/>
</dbReference>
<evidence type="ECO:0000259" key="4">
    <source>
        <dbReference type="PROSITE" id="PS50235"/>
    </source>
</evidence>
<protein>
    <recommendedName>
        <fullName evidence="2">ubiquitinyl hydrolase 1</fullName>
        <ecNumber evidence="2">3.4.19.12</ecNumber>
    </recommendedName>
</protein>
<feature type="compositionally biased region" description="Low complexity" evidence="3">
    <location>
        <begin position="435"/>
        <end position="444"/>
    </location>
</feature>
<dbReference type="Proteomes" id="UP000887561">
    <property type="component" value="Unplaced"/>
</dbReference>
<dbReference type="PANTHER" id="PTHR21646:SF91">
    <property type="entry name" value="USP DOMAIN-CONTAINING PROTEIN"/>
    <property type="match status" value="1"/>
</dbReference>
<proteinExistence type="predicted"/>
<sequence>MNRVLFDEIDNVQLLTEGNHQSPVLTGIPNNNASIAGPSMAATIGPKLGHTGLVNKGNTCFMNATLQALFHAPLFSHLLRGHCVANFINTKNSLGTKGIISASFSALIDIAWFGGFSSICPSSFLKIFGKELDKRSHFTQNYSGSNLMASAEDYIKKARHVSSSPINDISNLLSVSVLQCKSCSIQSARFEELNQISVALPNNNLESGRIFRLKECLNTHFSKTNLDTPWDCPNCKSKQEATKTTKIWSFPKILIIHLNRFSSNLGRFVKNEVDVHFDIENFDLAPYTHPQLKFLQNKVLYNLFAVTADLAIVVTTKAGLTTVDGSGAFWNDERRVNVALSRGKFGMVVIGDFKMLWTAGGIWRRFLKKALEKTVAVTPDYIEAMADPEAEYENGVLVGPNGTVSSSNFYDEWKEHDSNISQEVPASEFANLGFGQPSTSQPSTSRRRGQQPRLCHRCRLIFFLTHNYVRRTL</sequence>
<evidence type="ECO:0000256" key="2">
    <source>
        <dbReference type="ARBA" id="ARBA00012759"/>
    </source>
</evidence>
<dbReference type="Gene3D" id="3.40.50.300">
    <property type="entry name" value="P-loop containing nucleotide triphosphate hydrolases"/>
    <property type="match status" value="1"/>
</dbReference>
<dbReference type="InterPro" id="IPR001394">
    <property type="entry name" value="Peptidase_C19_UCH"/>
</dbReference>
<name>A0A915MBY7_MELJA</name>
<dbReference type="Pfam" id="PF00443">
    <property type="entry name" value="UCH"/>
    <property type="match status" value="1"/>
</dbReference>
<comment type="catalytic activity">
    <reaction evidence="1">
        <text>Thiol-dependent hydrolysis of ester, thioester, amide, peptide and isopeptide bonds formed by the C-terminal Gly of ubiquitin (a 76-residue protein attached to proteins as an intracellular targeting signal).</text>
        <dbReference type="EC" id="3.4.19.12"/>
    </reaction>
</comment>
<feature type="region of interest" description="Disordered" evidence="3">
    <location>
        <begin position="431"/>
        <end position="451"/>
    </location>
</feature>
<organism evidence="5 6">
    <name type="scientific">Meloidogyne javanica</name>
    <name type="common">Root-knot nematode worm</name>
    <dbReference type="NCBI Taxonomy" id="6303"/>
    <lineage>
        <taxon>Eukaryota</taxon>
        <taxon>Metazoa</taxon>
        <taxon>Ecdysozoa</taxon>
        <taxon>Nematoda</taxon>
        <taxon>Chromadorea</taxon>
        <taxon>Rhabditida</taxon>
        <taxon>Tylenchina</taxon>
        <taxon>Tylenchomorpha</taxon>
        <taxon>Tylenchoidea</taxon>
        <taxon>Meloidogynidae</taxon>
        <taxon>Meloidogyninae</taxon>
        <taxon>Meloidogyne</taxon>
        <taxon>Meloidogyne incognita group</taxon>
    </lineage>
</organism>
<evidence type="ECO:0000313" key="5">
    <source>
        <dbReference type="Proteomes" id="UP000887561"/>
    </source>
</evidence>
<feature type="domain" description="USP" evidence="4">
    <location>
        <begin position="51"/>
        <end position="388"/>
    </location>
</feature>